<keyword evidence="3" id="KW-1277">Toxin-antitoxin system</keyword>
<evidence type="ECO:0000256" key="4">
    <source>
        <dbReference type="ARBA" id="ARBA00022679"/>
    </source>
</evidence>
<gene>
    <name evidence="8" type="ORF">C0068_19255</name>
</gene>
<evidence type="ECO:0000313" key="9">
    <source>
        <dbReference type="Proteomes" id="UP000237222"/>
    </source>
</evidence>
<dbReference type="RefSeq" id="WP_103686083.1">
    <property type="nucleotide sequence ID" value="NZ_PQGG01000044.1"/>
</dbReference>
<dbReference type="GO" id="GO:0016747">
    <property type="term" value="F:acyltransferase activity, transferring groups other than amino-acyl groups"/>
    <property type="evidence" value="ECO:0007669"/>
    <property type="project" value="InterPro"/>
</dbReference>
<dbReference type="OrthoDB" id="9799147at2"/>
<dbReference type="Gene3D" id="3.40.630.30">
    <property type="match status" value="1"/>
</dbReference>
<keyword evidence="2" id="KW-0678">Repressor</keyword>
<comment type="catalytic activity">
    <reaction evidence="6">
        <text>glycyl-tRNA(Gly) + acetyl-CoA = N-acetylglycyl-tRNA(Gly) + CoA + H(+)</text>
        <dbReference type="Rhea" id="RHEA:81867"/>
        <dbReference type="Rhea" id="RHEA-COMP:9683"/>
        <dbReference type="Rhea" id="RHEA-COMP:19766"/>
        <dbReference type="ChEBI" id="CHEBI:15378"/>
        <dbReference type="ChEBI" id="CHEBI:57287"/>
        <dbReference type="ChEBI" id="CHEBI:57288"/>
        <dbReference type="ChEBI" id="CHEBI:78522"/>
        <dbReference type="ChEBI" id="CHEBI:232036"/>
    </reaction>
</comment>
<evidence type="ECO:0000313" key="8">
    <source>
        <dbReference type="EMBL" id="POP51119.1"/>
    </source>
</evidence>
<accession>A0A2S4HAZ5</accession>
<feature type="domain" description="N-acetyltransferase" evidence="7">
    <location>
        <begin position="44"/>
        <end position="146"/>
    </location>
</feature>
<evidence type="ECO:0000256" key="6">
    <source>
        <dbReference type="ARBA" id="ARBA00049880"/>
    </source>
</evidence>
<comment type="similarity">
    <text evidence="1">Belongs to the acetyltransferase family. GNAT subfamily.</text>
</comment>
<dbReference type="AlphaFoldDB" id="A0A2S4HAZ5"/>
<evidence type="ECO:0000259" key="7">
    <source>
        <dbReference type="Pfam" id="PF13508"/>
    </source>
</evidence>
<dbReference type="PANTHER" id="PTHR36449">
    <property type="entry name" value="ACETYLTRANSFERASE-RELATED"/>
    <property type="match status" value="1"/>
</dbReference>
<name>A0A2S4HAZ5_9GAMM</name>
<dbReference type="InterPro" id="IPR016181">
    <property type="entry name" value="Acyl_CoA_acyltransferase"/>
</dbReference>
<evidence type="ECO:0000256" key="1">
    <source>
        <dbReference type="ARBA" id="ARBA00009342"/>
    </source>
</evidence>
<reference evidence="8" key="1">
    <citation type="submission" date="2018-01" db="EMBL/GenBank/DDBJ databases">
        <authorList>
            <person name="Yu X.-D."/>
        </authorList>
    </citation>
    <scope>NUCLEOTIDE SEQUENCE</scope>
    <source>
        <strain evidence="8">ZX-21</strain>
    </source>
</reference>
<dbReference type="EMBL" id="PQGG01000044">
    <property type="protein sequence ID" value="POP51119.1"/>
    <property type="molecule type" value="Genomic_DNA"/>
</dbReference>
<comment type="caution">
    <text evidence="8">The sequence shown here is derived from an EMBL/GenBank/DDBJ whole genome shotgun (WGS) entry which is preliminary data.</text>
</comment>
<dbReference type="InterPro" id="IPR000182">
    <property type="entry name" value="GNAT_dom"/>
</dbReference>
<sequence>MGKLIAPTLLSAEHNTSGFCCGISVLDDWLTKRALKNQSSGASKTFVICESDSTVIGFYALATGSVERGLATSGLSRQMPDPIPVIILGRLAVDEKFKSRNLGASLLKDAILRTLYIADSVGVRGLLVHAISEEAKRFYLKYGFKESPLEPMTLMISMKSLKQHL</sequence>
<dbReference type="PANTHER" id="PTHR36449:SF1">
    <property type="entry name" value="ACETYLTRANSFERASE"/>
    <property type="match status" value="1"/>
</dbReference>
<dbReference type="SUPFAM" id="SSF55729">
    <property type="entry name" value="Acyl-CoA N-acyltransferases (Nat)"/>
    <property type="match status" value="1"/>
</dbReference>
<evidence type="ECO:0000256" key="2">
    <source>
        <dbReference type="ARBA" id="ARBA00022491"/>
    </source>
</evidence>
<protein>
    <submittedName>
        <fullName evidence="8">GNAT family N-acetyltransferase</fullName>
    </submittedName>
</protein>
<dbReference type="Proteomes" id="UP000237222">
    <property type="component" value="Unassembled WGS sequence"/>
</dbReference>
<keyword evidence="4" id="KW-0808">Transferase</keyword>
<proteinExistence type="inferred from homology"/>
<dbReference type="Pfam" id="PF13508">
    <property type="entry name" value="Acetyltransf_7"/>
    <property type="match status" value="1"/>
</dbReference>
<keyword evidence="5" id="KW-0012">Acyltransferase</keyword>
<evidence type="ECO:0000256" key="5">
    <source>
        <dbReference type="ARBA" id="ARBA00023315"/>
    </source>
</evidence>
<evidence type="ECO:0000256" key="3">
    <source>
        <dbReference type="ARBA" id="ARBA00022649"/>
    </source>
</evidence>
<organism evidence="8 9">
    <name type="scientific">Zhongshania marina</name>
    <dbReference type="NCBI Taxonomy" id="2304603"/>
    <lineage>
        <taxon>Bacteria</taxon>
        <taxon>Pseudomonadati</taxon>
        <taxon>Pseudomonadota</taxon>
        <taxon>Gammaproteobacteria</taxon>
        <taxon>Cellvibrionales</taxon>
        <taxon>Spongiibacteraceae</taxon>
        <taxon>Zhongshania</taxon>
    </lineage>
</organism>